<organism evidence="1 2">
    <name type="scientific">Mycobacteroides saopaulense</name>
    <dbReference type="NCBI Taxonomy" id="1578165"/>
    <lineage>
        <taxon>Bacteria</taxon>
        <taxon>Bacillati</taxon>
        <taxon>Actinomycetota</taxon>
        <taxon>Actinomycetes</taxon>
        <taxon>Mycobacteriales</taxon>
        <taxon>Mycobacteriaceae</taxon>
        <taxon>Mycobacteroides</taxon>
    </lineage>
</organism>
<proteinExistence type="predicted"/>
<accession>A0A1X0J0M0</accession>
<dbReference type="AlphaFoldDB" id="A0A1X0J0M0"/>
<protein>
    <submittedName>
        <fullName evidence="1">Uncharacterized protein</fullName>
    </submittedName>
</protein>
<dbReference type="OrthoDB" id="9866120at2"/>
<evidence type="ECO:0000313" key="2">
    <source>
        <dbReference type="Proteomes" id="UP000192434"/>
    </source>
</evidence>
<name>A0A1X0J0M0_9MYCO</name>
<dbReference type="EMBL" id="MVII01000019">
    <property type="protein sequence ID" value="ORB55235.1"/>
    <property type="molecule type" value="Genomic_DNA"/>
</dbReference>
<dbReference type="RefSeq" id="WP_054491399.1">
    <property type="nucleotide sequence ID" value="NZ_MVII01000019.1"/>
</dbReference>
<gene>
    <name evidence="1" type="ORF">BST43_15305</name>
</gene>
<comment type="caution">
    <text evidence="1">The sequence shown here is derived from an EMBL/GenBank/DDBJ whole genome shotgun (WGS) entry which is preliminary data.</text>
</comment>
<evidence type="ECO:0000313" key="1">
    <source>
        <dbReference type="EMBL" id="ORB55235.1"/>
    </source>
</evidence>
<dbReference type="Proteomes" id="UP000192434">
    <property type="component" value="Unassembled WGS sequence"/>
</dbReference>
<reference evidence="1 2" key="1">
    <citation type="submission" date="2016-12" db="EMBL/GenBank/DDBJ databases">
        <title>The new phylogeny of genus Mycobacterium.</title>
        <authorList>
            <person name="Tortoli E."/>
            <person name="Trovato A."/>
            <person name="Cirillo D.M."/>
        </authorList>
    </citation>
    <scope>NUCLEOTIDE SEQUENCE [LARGE SCALE GENOMIC DNA]</scope>
    <source>
        <strain evidence="1 2">CCUG 66554</strain>
    </source>
</reference>
<sequence length="66" mass="7940">MKWRNLMWGKRLRPDEAGVEDALAQRHDAQQRLDQAAEIERRAEMLMESNGFAEAWERTMRRRLAR</sequence>